<keyword evidence="1" id="KW-0833">Ubl conjugation pathway</keyword>
<evidence type="ECO:0000256" key="1">
    <source>
        <dbReference type="ARBA" id="ARBA00022786"/>
    </source>
</evidence>
<feature type="compositionally biased region" description="Basic residues" evidence="2">
    <location>
        <begin position="17"/>
        <end position="27"/>
    </location>
</feature>
<evidence type="ECO:0000313" key="4">
    <source>
        <dbReference type="EMBL" id="CDK25549.1"/>
    </source>
</evidence>
<dbReference type="InterPro" id="IPR003892">
    <property type="entry name" value="CUE"/>
</dbReference>
<feature type="compositionally biased region" description="Polar residues" evidence="2">
    <location>
        <begin position="1"/>
        <end position="16"/>
    </location>
</feature>
<feature type="compositionally biased region" description="Low complexity" evidence="2">
    <location>
        <begin position="178"/>
        <end position="187"/>
    </location>
</feature>
<feature type="region of interest" description="Disordered" evidence="2">
    <location>
        <begin position="161"/>
        <end position="311"/>
    </location>
</feature>
<dbReference type="EMBL" id="HG793126">
    <property type="protein sequence ID" value="CDK25549.1"/>
    <property type="molecule type" value="Genomic_DNA"/>
</dbReference>
<organism evidence="4 5">
    <name type="scientific">Kuraishia capsulata CBS 1993</name>
    <dbReference type="NCBI Taxonomy" id="1382522"/>
    <lineage>
        <taxon>Eukaryota</taxon>
        <taxon>Fungi</taxon>
        <taxon>Dikarya</taxon>
        <taxon>Ascomycota</taxon>
        <taxon>Saccharomycotina</taxon>
        <taxon>Pichiomycetes</taxon>
        <taxon>Pichiales</taxon>
        <taxon>Pichiaceae</taxon>
        <taxon>Kuraishia</taxon>
    </lineage>
</organism>
<dbReference type="GO" id="GO:0043130">
    <property type="term" value="F:ubiquitin binding"/>
    <property type="evidence" value="ECO:0007669"/>
    <property type="project" value="InterPro"/>
</dbReference>
<feature type="compositionally biased region" description="Basic and acidic residues" evidence="2">
    <location>
        <begin position="242"/>
        <end position="255"/>
    </location>
</feature>
<feature type="compositionally biased region" description="Polar residues" evidence="2">
    <location>
        <begin position="574"/>
        <end position="590"/>
    </location>
</feature>
<feature type="compositionally biased region" description="Basic and acidic residues" evidence="2">
    <location>
        <begin position="269"/>
        <end position="283"/>
    </location>
</feature>
<feature type="region of interest" description="Disordered" evidence="2">
    <location>
        <begin position="574"/>
        <end position="608"/>
    </location>
</feature>
<reference evidence="4" key="2">
    <citation type="submission" date="2014-02" db="EMBL/GenBank/DDBJ databases">
        <title>Complete DNA sequence of /Kuraishia capsulata/ illustrates novel genomic features among budding yeasts (/Saccharomycotina/).</title>
        <authorList>
            <person name="Morales L."/>
            <person name="Noel B."/>
            <person name="Porcel B."/>
            <person name="Marcet-Houben M."/>
            <person name="Hullo M-F."/>
            <person name="Sacerdot C."/>
            <person name="Tekaia F."/>
            <person name="Leh-Louis V."/>
            <person name="Despons L."/>
            <person name="Khanna V."/>
            <person name="Aury J-M."/>
            <person name="Barbe V."/>
            <person name="Couloux A."/>
            <person name="Labadie K."/>
            <person name="Pelletier E."/>
            <person name="Souciet J-L."/>
            <person name="Boekhout T."/>
            <person name="Gabaldon T."/>
            <person name="Wincker P."/>
            <person name="Dujon B."/>
        </authorList>
    </citation>
    <scope>NUCLEOTIDE SEQUENCE</scope>
    <source>
        <strain evidence="4">CBS 1993</strain>
    </source>
</reference>
<feature type="region of interest" description="Disordered" evidence="2">
    <location>
        <begin position="1"/>
        <end position="37"/>
    </location>
</feature>
<feature type="region of interest" description="Disordered" evidence="2">
    <location>
        <begin position="444"/>
        <end position="495"/>
    </location>
</feature>
<feature type="region of interest" description="Disordered" evidence="2">
    <location>
        <begin position="336"/>
        <end position="432"/>
    </location>
</feature>
<dbReference type="PROSITE" id="PS51140">
    <property type="entry name" value="CUE"/>
    <property type="match status" value="1"/>
</dbReference>
<feature type="compositionally biased region" description="Low complexity" evidence="2">
    <location>
        <begin position="343"/>
        <end position="424"/>
    </location>
</feature>
<feature type="compositionally biased region" description="Low complexity" evidence="2">
    <location>
        <begin position="480"/>
        <end position="495"/>
    </location>
</feature>
<name>W6MH68_9ASCO</name>
<dbReference type="HOGENOM" id="CLU_438800_0_0_1"/>
<accession>W6MH68</accession>
<dbReference type="Proteomes" id="UP000019384">
    <property type="component" value="Unassembled WGS sequence"/>
</dbReference>
<reference evidence="4" key="1">
    <citation type="submission" date="2013-12" db="EMBL/GenBank/DDBJ databases">
        <authorList>
            <person name="Genoscope - CEA"/>
        </authorList>
    </citation>
    <scope>NUCLEOTIDE SEQUENCE</scope>
    <source>
        <strain evidence="4">CBS 1993</strain>
    </source>
</reference>
<sequence length="650" mass="71118">MSSAQVDSGTTPSSKRQNGHRNNRRSQKNGGVSSELKKSLETLTELLPTWSIDDLTAVLEEHSGEDIDSIFELIVSGKVHKWDEVKKEKKQPKKEETFVAQTRRPQREQAPRAAAPAPKPKVVKKEKKVEKPVEKKSLAPVEAVIPDGTVSWASALAAAKEEKIVEPEPQQEEEPKQVEPQPEVPQQEPKPKKNAKRDAKKASQKPSAVAAAPATSAPTQSAAPQPISWAAIATPKAAAQKKPAEPKPKIEKETPAEPEPTPAVAEEEVPAKSEEVLEQVSEKLEEESTPVQETPAEPVQQAQAKAQRRLQQDAPVILPNVASQISSTGISFGSLSLQEKEQVVPQQQQQAQPDQPQQQQPQQQQQDYHNNQRFNQNYYNNRNYNQNYYPPQPQYGQSQSNAVPQQPQQQSKPSYDNYYNYPSNTAQPGTAEYPGLAANSYLQNQSARVPSQNSYEASNQYAPPQSAPNVAYNPEAQGVSPSAPQQQSIASTPAVGTNLAPGAPGAAPNVINPFYYYNPYYYVHPNGQQYYSGYFQQPGVNASGNAQQVAGGASAQAGYAAQDAGKQAYGQYFQQPNQQGNPAQTAQSSGAGEEESQTSQANVSAPGQQIPQQQYNAYYAQQNQSQQVPFGNYQGYPNMNDYNANARGWY</sequence>
<dbReference type="GeneID" id="34518949"/>
<feature type="compositionally biased region" description="Basic and acidic residues" evidence="2">
    <location>
        <begin position="83"/>
        <end position="97"/>
    </location>
</feature>
<evidence type="ECO:0000256" key="2">
    <source>
        <dbReference type="SAM" id="MobiDB-lite"/>
    </source>
</evidence>
<gene>
    <name evidence="4" type="ORF">KUCA_T00001519001</name>
</gene>
<feature type="region of interest" description="Disordered" evidence="2">
    <location>
        <begin position="83"/>
        <end position="148"/>
    </location>
</feature>
<proteinExistence type="predicted"/>
<dbReference type="RefSeq" id="XP_022457561.1">
    <property type="nucleotide sequence ID" value="XM_022603707.1"/>
</dbReference>
<feature type="compositionally biased region" description="Low complexity" evidence="2">
    <location>
        <begin position="204"/>
        <end position="241"/>
    </location>
</feature>
<dbReference type="AlphaFoldDB" id="W6MH68"/>
<feature type="compositionally biased region" description="Basic and acidic residues" evidence="2">
    <location>
        <begin position="127"/>
        <end position="137"/>
    </location>
</feature>
<protein>
    <recommendedName>
        <fullName evidence="3">CUE domain-containing protein</fullName>
    </recommendedName>
</protein>
<evidence type="ECO:0000313" key="5">
    <source>
        <dbReference type="Proteomes" id="UP000019384"/>
    </source>
</evidence>
<feature type="compositionally biased region" description="Polar residues" evidence="2">
    <location>
        <begin position="444"/>
        <end position="463"/>
    </location>
</feature>
<feature type="domain" description="CUE" evidence="3">
    <location>
        <begin position="35"/>
        <end position="79"/>
    </location>
</feature>
<keyword evidence="5" id="KW-1185">Reference proteome</keyword>
<evidence type="ECO:0000259" key="3">
    <source>
        <dbReference type="PROSITE" id="PS51140"/>
    </source>
</evidence>